<dbReference type="GeneID" id="118265969"/>
<organism evidence="6">
    <name type="scientific">Spodoptera frugiperda</name>
    <name type="common">Fall armyworm</name>
    <dbReference type="NCBI Taxonomy" id="7108"/>
    <lineage>
        <taxon>Eukaryota</taxon>
        <taxon>Metazoa</taxon>
        <taxon>Ecdysozoa</taxon>
        <taxon>Arthropoda</taxon>
        <taxon>Hexapoda</taxon>
        <taxon>Insecta</taxon>
        <taxon>Pterygota</taxon>
        <taxon>Neoptera</taxon>
        <taxon>Endopterygota</taxon>
        <taxon>Lepidoptera</taxon>
        <taxon>Glossata</taxon>
        <taxon>Ditrysia</taxon>
        <taxon>Noctuoidea</taxon>
        <taxon>Noctuidae</taxon>
        <taxon>Amphipyrinae</taxon>
        <taxon>Spodoptera</taxon>
    </lineage>
</organism>
<feature type="transmembrane region" description="Helical" evidence="5">
    <location>
        <begin position="90"/>
        <end position="113"/>
    </location>
</feature>
<keyword evidence="7" id="KW-1185">Reference proteome</keyword>
<name>A0A2H1W9A6_SPOFR</name>
<accession>A0A2H1W9A6</accession>
<evidence type="ECO:0000313" key="7">
    <source>
        <dbReference type="Proteomes" id="UP000829999"/>
    </source>
</evidence>
<dbReference type="RefSeq" id="XP_035435174.1">
    <property type="nucleotide sequence ID" value="XM_035579281.2"/>
</dbReference>
<feature type="transmembrane region" description="Helical" evidence="5">
    <location>
        <begin position="219"/>
        <end position="240"/>
    </location>
</feature>
<evidence type="ECO:0000256" key="1">
    <source>
        <dbReference type="ARBA" id="ARBA00004141"/>
    </source>
</evidence>
<keyword evidence="2 5" id="KW-0812">Transmembrane</keyword>
<evidence type="ECO:0000256" key="5">
    <source>
        <dbReference type="SAM" id="Phobius"/>
    </source>
</evidence>
<dbReference type="GO" id="GO:0016020">
    <property type="term" value="C:membrane"/>
    <property type="evidence" value="ECO:0007669"/>
    <property type="project" value="UniProtKB-SubCell"/>
</dbReference>
<evidence type="ECO:0000256" key="3">
    <source>
        <dbReference type="ARBA" id="ARBA00022989"/>
    </source>
</evidence>
<dbReference type="Proteomes" id="UP000829999">
    <property type="component" value="Chromosome 7"/>
</dbReference>
<reference evidence="8" key="2">
    <citation type="submission" date="2025-04" db="UniProtKB">
        <authorList>
            <consortium name="RefSeq"/>
        </authorList>
    </citation>
    <scope>IDENTIFICATION</scope>
    <source>
        <tissue evidence="8">Whole larval tissue</tissue>
    </source>
</reference>
<evidence type="ECO:0000256" key="2">
    <source>
        <dbReference type="ARBA" id="ARBA00022692"/>
    </source>
</evidence>
<dbReference type="InterPro" id="IPR011701">
    <property type="entry name" value="MFS"/>
</dbReference>
<evidence type="ECO:0000256" key="4">
    <source>
        <dbReference type="ARBA" id="ARBA00023136"/>
    </source>
</evidence>
<keyword evidence="3 5" id="KW-1133">Transmembrane helix</keyword>
<dbReference type="EMBL" id="ODYU01007151">
    <property type="protein sequence ID" value="SOQ49679.1"/>
    <property type="molecule type" value="Genomic_DNA"/>
</dbReference>
<feature type="transmembrane region" description="Helical" evidence="5">
    <location>
        <begin position="280"/>
        <end position="298"/>
    </location>
</feature>
<evidence type="ECO:0000313" key="8">
    <source>
        <dbReference type="RefSeq" id="XP_035435174.1"/>
    </source>
</evidence>
<feature type="transmembrane region" description="Helical" evidence="5">
    <location>
        <begin position="318"/>
        <end position="338"/>
    </location>
</feature>
<feature type="transmembrane region" description="Helical" evidence="5">
    <location>
        <begin position="191"/>
        <end position="213"/>
    </location>
</feature>
<dbReference type="GO" id="GO:0022857">
    <property type="term" value="F:transmembrane transporter activity"/>
    <property type="evidence" value="ECO:0007669"/>
    <property type="project" value="InterPro"/>
</dbReference>
<evidence type="ECO:0000313" key="6">
    <source>
        <dbReference type="EMBL" id="SOQ49679.1"/>
    </source>
</evidence>
<dbReference type="SUPFAM" id="SSF103473">
    <property type="entry name" value="MFS general substrate transporter"/>
    <property type="match status" value="1"/>
</dbReference>
<protein>
    <submittedName>
        <fullName evidence="8">Proton-coupled folate transporter</fullName>
    </submittedName>
    <submittedName>
        <fullName evidence="6">SFRICE_010079</fullName>
    </submittedName>
</protein>
<feature type="transmembrane region" description="Helical" evidence="5">
    <location>
        <begin position="125"/>
        <end position="146"/>
    </location>
</feature>
<dbReference type="AlphaFoldDB" id="A0A2H1W9A6"/>
<dbReference type="PANTHER" id="PTHR23507">
    <property type="entry name" value="ZGC:174356"/>
    <property type="match status" value="1"/>
</dbReference>
<comment type="subcellular location">
    <subcellularLocation>
        <location evidence="1">Membrane</location>
        <topology evidence="1">Multi-pass membrane protein</topology>
    </subcellularLocation>
</comment>
<dbReference type="Pfam" id="PF07690">
    <property type="entry name" value="MFS_1"/>
    <property type="match status" value="1"/>
</dbReference>
<dbReference type="OrthoDB" id="430300at2759"/>
<dbReference type="Gene3D" id="1.20.1250.20">
    <property type="entry name" value="MFS general substrate transporter like domains"/>
    <property type="match status" value="1"/>
</dbReference>
<sequence>MAQEEEQLTERDPNINTISEIPARKFAITMEFPLFLVMMGMSLCGAAISNVVLYRTCVHALNYSVDECKPFLSIDKTNATQHLEAEVQRYATVVGTVRSVMEAVVPAILCFFLGVWSDTHGRKPLVVWPLFGFSMSAGLTVVYCMLDNLGPWWFVLTAVPQSLCGGFTIFFTGAFCYLNDITSTESRSIRMMLLEAAVGLGSVAGALLSPYVLRMVGNVYLVLIATALNVLAYAFTNVYIRESLVGAIEGGLSTVLDFLLVKEMVRECFKSRPNHGRAQLLLLTIANSLSIFILYGLIPLEYMFTRQKLHWGIKDYTQFSALSTTMSFLGSAIGIIVLQKLLKRSDLFVTNVAFISAIADYLIRTVATKSWHMYMGASIASVKGLSAPLIRSFLTKILPVVDIAKVFALMSAIEGLCPLISPFMYNSLYQFTVATFPGSIYVLSSAVTLICVICISTVQYFRWNVTTPYQTLVAA</sequence>
<feature type="transmembrane region" description="Helical" evidence="5">
    <location>
        <begin position="440"/>
        <end position="461"/>
    </location>
</feature>
<feature type="transmembrane region" description="Helical" evidence="5">
    <location>
        <begin position="347"/>
        <end position="367"/>
    </location>
</feature>
<dbReference type="InterPro" id="IPR036259">
    <property type="entry name" value="MFS_trans_sf"/>
</dbReference>
<proteinExistence type="predicted"/>
<reference evidence="6" key="1">
    <citation type="submission" date="2016-07" db="EMBL/GenBank/DDBJ databases">
        <authorList>
            <person name="Bretaudeau A."/>
        </authorList>
    </citation>
    <scope>NUCLEOTIDE SEQUENCE</scope>
    <source>
        <strain evidence="6">Rice</strain>
        <tissue evidence="6">Whole body</tissue>
    </source>
</reference>
<dbReference type="PANTHER" id="PTHR23507:SF39">
    <property type="entry name" value="GH23453P-RELATED"/>
    <property type="match status" value="1"/>
</dbReference>
<gene>
    <name evidence="8" type="primary">LOC118265969</name>
    <name evidence="6" type="ORF">SFRICE_010079</name>
</gene>
<keyword evidence="4 5" id="KW-0472">Membrane</keyword>
<feature type="transmembrane region" description="Helical" evidence="5">
    <location>
        <begin position="34"/>
        <end position="54"/>
    </location>
</feature>
<feature type="transmembrane region" description="Helical" evidence="5">
    <location>
        <begin position="152"/>
        <end position="179"/>
    </location>
</feature>